<dbReference type="EMBL" id="JBHMBW010000064">
    <property type="protein sequence ID" value="MFB9629751.1"/>
    <property type="molecule type" value="Genomic_DNA"/>
</dbReference>
<keyword evidence="2" id="KW-0238">DNA-binding</keyword>
<evidence type="ECO:0000256" key="1">
    <source>
        <dbReference type="ARBA" id="ARBA00023015"/>
    </source>
</evidence>
<keyword evidence="1" id="KW-0805">Transcription regulation</keyword>
<dbReference type="SUPFAM" id="SSF46785">
    <property type="entry name" value="Winged helix' DNA-binding domain"/>
    <property type="match status" value="1"/>
</dbReference>
<dbReference type="PANTHER" id="PTHR33204:SF18">
    <property type="entry name" value="TRANSCRIPTIONAL REGULATORY PROTEIN"/>
    <property type="match status" value="1"/>
</dbReference>
<evidence type="ECO:0000259" key="4">
    <source>
        <dbReference type="PROSITE" id="PS51118"/>
    </source>
</evidence>
<dbReference type="InterPro" id="IPR036388">
    <property type="entry name" value="WH-like_DNA-bd_sf"/>
</dbReference>
<feature type="domain" description="HTH hxlR-type" evidence="4">
    <location>
        <begin position="11"/>
        <end position="109"/>
    </location>
</feature>
<gene>
    <name evidence="5" type="ORF">ACFFSA_42335</name>
</gene>
<name>A0ABV5SDJ3_9ACTN</name>
<reference evidence="5 6" key="1">
    <citation type="submission" date="2024-09" db="EMBL/GenBank/DDBJ databases">
        <authorList>
            <person name="Sun Q."/>
            <person name="Mori K."/>
        </authorList>
    </citation>
    <scope>NUCLEOTIDE SEQUENCE [LARGE SCALE GENOMIC DNA]</scope>
    <source>
        <strain evidence="5 6">JCM 3143</strain>
    </source>
</reference>
<evidence type="ECO:0000256" key="3">
    <source>
        <dbReference type="ARBA" id="ARBA00023163"/>
    </source>
</evidence>
<dbReference type="InterPro" id="IPR036390">
    <property type="entry name" value="WH_DNA-bd_sf"/>
</dbReference>
<organism evidence="5 6">
    <name type="scientific">Nonomuraea helvata</name>
    <dbReference type="NCBI Taxonomy" id="37484"/>
    <lineage>
        <taxon>Bacteria</taxon>
        <taxon>Bacillati</taxon>
        <taxon>Actinomycetota</taxon>
        <taxon>Actinomycetes</taxon>
        <taxon>Streptosporangiales</taxon>
        <taxon>Streptosporangiaceae</taxon>
        <taxon>Nonomuraea</taxon>
    </lineage>
</organism>
<dbReference type="InterPro" id="IPR002577">
    <property type="entry name" value="HTH_HxlR"/>
</dbReference>
<proteinExistence type="predicted"/>
<accession>A0ABV5SDJ3</accession>
<protein>
    <submittedName>
        <fullName evidence="5">Winged helix-turn-helix transcriptional regulator</fullName>
    </submittedName>
</protein>
<dbReference type="Gene3D" id="1.10.10.10">
    <property type="entry name" value="Winged helix-like DNA-binding domain superfamily/Winged helix DNA-binding domain"/>
    <property type="match status" value="1"/>
</dbReference>
<dbReference type="PANTHER" id="PTHR33204">
    <property type="entry name" value="TRANSCRIPTIONAL REGULATOR, MARR FAMILY"/>
    <property type="match status" value="1"/>
</dbReference>
<sequence length="153" mass="16943">MLGRTYEGQNCSAARTLELVGERWTLLILRDVLLRDLKTFGEFRASLGLARNVLSARLDHLVGEGFLRRRPYGGHADHYEYLPTDKAADLLPVILALNAWGDRWAAPQGPPTLFRHSVCGAAVEQKLECDECGEFTDPRQVVAVPGPGRQGMT</sequence>
<dbReference type="RefSeq" id="WP_344988630.1">
    <property type="nucleotide sequence ID" value="NZ_BAAAXV010000002.1"/>
</dbReference>
<dbReference type="PROSITE" id="PS51118">
    <property type="entry name" value="HTH_HXLR"/>
    <property type="match status" value="1"/>
</dbReference>
<evidence type="ECO:0000313" key="5">
    <source>
        <dbReference type="EMBL" id="MFB9629751.1"/>
    </source>
</evidence>
<keyword evidence="3" id="KW-0804">Transcription</keyword>
<comment type="caution">
    <text evidence="5">The sequence shown here is derived from an EMBL/GenBank/DDBJ whole genome shotgun (WGS) entry which is preliminary data.</text>
</comment>
<dbReference type="Pfam" id="PF01638">
    <property type="entry name" value="HxlR"/>
    <property type="match status" value="1"/>
</dbReference>
<evidence type="ECO:0000256" key="2">
    <source>
        <dbReference type="ARBA" id="ARBA00023125"/>
    </source>
</evidence>
<dbReference type="Proteomes" id="UP001589532">
    <property type="component" value="Unassembled WGS sequence"/>
</dbReference>
<keyword evidence="6" id="KW-1185">Reference proteome</keyword>
<evidence type="ECO:0000313" key="6">
    <source>
        <dbReference type="Proteomes" id="UP001589532"/>
    </source>
</evidence>